<dbReference type="Proteomes" id="UP001499854">
    <property type="component" value="Unassembled WGS sequence"/>
</dbReference>
<evidence type="ECO:0000256" key="5">
    <source>
        <dbReference type="RuleBase" id="RU003476"/>
    </source>
</evidence>
<dbReference type="PANTHER" id="PTHR43046">
    <property type="entry name" value="GDP-MANNOSE MANNOSYL HYDROLASE"/>
    <property type="match status" value="1"/>
</dbReference>
<dbReference type="SUPFAM" id="SSF55811">
    <property type="entry name" value="Nudix"/>
    <property type="match status" value="1"/>
</dbReference>
<dbReference type="PRINTS" id="PR00502">
    <property type="entry name" value="NUDIXFAMILY"/>
</dbReference>
<dbReference type="PROSITE" id="PS51462">
    <property type="entry name" value="NUDIX"/>
    <property type="match status" value="1"/>
</dbReference>
<dbReference type="InterPro" id="IPR020084">
    <property type="entry name" value="NUDIX_hydrolase_CS"/>
</dbReference>
<dbReference type="Pfam" id="PF00293">
    <property type="entry name" value="NUDIX"/>
    <property type="match status" value="1"/>
</dbReference>
<sequence length="168" mass="18601">MKTPPLPPAEHYARLPKHIAGAGVVFHDDAGRFLLVRPLYRTDTWEIPGGAMDPGEHPWETARREIAEELGIDRRPGRLLVVDWVPPLPDGRPALANFLFDGGSVTEDWLAAHVVVQSEEIAEWRLADADVRRSLLMPLLARRLEACRRALVSGTALYLHDGVPPAGL</sequence>
<keyword evidence="3 5" id="KW-0378">Hydrolase</keyword>
<accession>A0ABP5D5S9</accession>
<dbReference type="CDD" id="cd18876">
    <property type="entry name" value="NUDIX_Hydrolase"/>
    <property type="match status" value="1"/>
</dbReference>
<name>A0ABP5D5S9_9ACTN</name>
<keyword evidence="4" id="KW-0460">Magnesium</keyword>
<evidence type="ECO:0000256" key="4">
    <source>
        <dbReference type="ARBA" id="ARBA00022842"/>
    </source>
</evidence>
<comment type="similarity">
    <text evidence="2 5">Belongs to the Nudix hydrolase family.</text>
</comment>
<reference evidence="8" key="1">
    <citation type="journal article" date="2019" name="Int. J. Syst. Evol. Microbiol.">
        <title>The Global Catalogue of Microorganisms (GCM) 10K type strain sequencing project: providing services to taxonomists for standard genome sequencing and annotation.</title>
        <authorList>
            <consortium name="The Broad Institute Genomics Platform"/>
            <consortium name="The Broad Institute Genome Sequencing Center for Infectious Disease"/>
            <person name="Wu L."/>
            <person name="Ma J."/>
        </authorList>
    </citation>
    <scope>NUCLEOTIDE SEQUENCE [LARGE SCALE GENOMIC DNA]</scope>
    <source>
        <strain evidence="8">JCM 16013</strain>
    </source>
</reference>
<evidence type="ECO:0000313" key="7">
    <source>
        <dbReference type="EMBL" id="GAA1973070.1"/>
    </source>
</evidence>
<evidence type="ECO:0000256" key="2">
    <source>
        <dbReference type="ARBA" id="ARBA00005582"/>
    </source>
</evidence>
<proteinExistence type="inferred from homology"/>
<evidence type="ECO:0000256" key="1">
    <source>
        <dbReference type="ARBA" id="ARBA00001946"/>
    </source>
</evidence>
<dbReference type="GO" id="GO:0016787">
    <property type="term" value="F:hydrolase activity"/>
    <property type="evidence" value="ECO:0007669"/>
    <property type="project" value="UniProtKB-KW"/>
</dbReference>
<protein>
    <submittedName>
        <fullName evidence="7">NUDIX hydrolase</fullName>
    </submittedName>
</protein>
<dbReference type="InterPro" id="IPR015797">
    <property type="entry name" value="NUDIX_hydrolase-like_dom_sf"/>
</dbReference>
<evidence type="ECO:0000313" key="8">
    <source>
        <dbReference type="Proteomes" id="UP001499854"/>
    </source>
</evidence>
<dbReference type="InterPro" id="IPR000086">
    <property type="entry name" value="NUDIX_hydrolase_dom"/>
</dbReference>
<feature type="domain" description="Nudix hydrolase" evidence="6">
    <location>
        <begin position="16"/>
        <end position="149"/>
    </location>
</feature>
<comment type="caution">
    <text evidence="7">The sequence shown here is derived from an EMBL/GenBank/DDBJ whole genome shotgun (WGS) entry which is preliminary data.</text>
</comment>
<dbReference type="PROSITE" id="PS00893">
    <property type="entry name" value="NUDIX_BOX"/>
    <property type="match status" value="1"/>
</dbReference>
<organism evidence="7 8">
    <name type="scientific">Catenulispora subtropica</name>
    <dbReference type="NCBI Taxonomy" id="450798"/>
    <lineage>
        <taxon>Bacteria</taxon>
        <taxon>Bacillati</taxon>
        <taxon>Actinomycetota</taxon>
        <taxon>Actinomycetes</taxon>
        <taxon>Catenulisporales</taxon>
        <taxon>Catenulisporaceae</taxon>
        <taxon>Catenulispora</taxon>
    </lineage>
</organism>
<dbReference type="EMBL" id="BAAAQM010000018">
    <property type="protein sequence ID" value="GAA1973070.1"/>
    <property type="molecule type" value="Genomic_DNA"/>
</dbReference>
<evidence type="ECO:0000259" key="6">
    <source>
        <dbReference type="PROSITE" id="PS51462"/>
    </source>
</evidence>
<dbReference type="InterPro" id="IPR020476">
    <property type="entry name" value="Nudix_hydrolase"/>
</dbReference>
<dbReference type="PANTHER" id="PTHR43046:SF12">
    <property type="entry name" value="GDP-MANNOSE MANNOSYL HYDROLASE"/>
    <property type="match status" value="1"/>
</dbReference>
<dbReference type="RefSeq" id="WP_344658189.1">
    <property type="nucleotide sequence ID" value="NZ_BAAAQM010000018.1"/>
</dbReference>
<keyword evidence="8" id="KW-1185">Reference proteome</keyword>
<evidence type="ECO:0000256" key="3">
    <source>
        <dbReference type="ARBA" id="ARBA00022801"/>
    </source>
</evidence>
<comment type="cofactor">
    <cofactor evidence="1">
        <name>Mg(2+)</name>
        <dbReference type="ChEBI" id="CHEBI:18420"/>
    </cofactor>
</comment>
<gene>
    <name evidence="7" type="ORF">GCM10009838_36020</name>
</gene>
<dbReference type="Gene3D" id="3.90.79.10">
    <property type="entry name" value="Nucleoside Triphosphate Pyrophosphohydrolase"/>
    <property type="match status" value="1"/>
</dbReference>